<dbReference type="Proteomes" id="UP000307768">
    <property type="component" value="Unassembled WGS sequence"/>
</dbReference>
<keyword evidence="2" id="KW-0472">Membrane</keyword>
<dbReference type="InterPro" id="IPR025329">
    <property type="entry name" value="DUF4235"/>
</dbReference>
<feature type="transmembrane region" description="Helical" evidence="2">
    <location>
        <begin position="71"/>
        <end position="89"/>
    </location>
</feature>
<feature type="compositionally biased region" description="Basic residues" evidence="1">
    <location>
        <begin position="1"/>
        <end position="20"/>
    </location>
</feature>
<feature type="region of interest" description="Disordered" evidence="1">
    <location>
        <begin position="1"/>
        <end position="23"/>
    </location>
</feature>
<dbReference type="AlphaFoldDB" id="A0A5Q6RPV2"/>
<accession>A0A5Q6RPV2</accession>
<proteinExistence type="predicted"/>
<protein>
    <submittedName>
        <fullName evidence="3">DUF4235 domain-containing protein</fullName>
    </submittedName>
</protein>
<keyword evidence="2" id="KW-0812">Transmembrane</keyword>
<reference evidence="3 4" key="1">
    <citation type="submission" date="2019-09" db="EMBL/GenBank/DDBJ databases">
        <title>Mumia zhuanghuii sp. nov. isolated from the intestinal contents of plateau pika (Ochotona curzoniae) in the Qinghai-Tibet plateau of China.</title>
        <authorList>
            <person name="Tian Z."/>
        </authorList>
    </citation>
    <scope>NUCLEOTIDE SEQUENCE [LARGE SCALE GENOMIC DNA]</scope>
    <source>
        <strain evidence="4">350</strain>
    </source>
</reference>
<dbReference type="EMBL" id="VDFQ02000006">
    <property type="protein sequence ID" value="KAA1420051.1"/>
    <property type="molecule type" value="Genomic_DNA"/>
</dbReference>
<evidence type="ECO:0000256" key="2">
    <source>
        <dbReference type="SAM" id="Phobius"/>
    </source>
</evidence>
<evidence type="ECO:0000313" key="3">
    <source>
        <dbReference type="EMBL" id="KAA1420051.1"/>
    </source>
</evidence>
<dbReference type="RefSeq" id="WP_149771275.1">
    <property type="nucleotide sequence ID" value="NZ_VDFQ02000006.1"/>
</dbReference>
<dbReference type="Pfam" id="PF14019">
    <property type="entry name" value="DUF4235"/>
    <property type="match status" value="1"/>
</dbReference>
<comment type="caution">
    <text evidence="3">The sequence shown here is derived from an EMBL/GenBank/DDBJ whole genome shotgun (WGS) entry which is preliminary data.</text>
</comment>
<feature type="region of interest" description="Disordered" evidence="1">
    <location>
        <begin position="102"/>
        <end position="122"/>
    </location>
</feature>
<sequence>MARSKKKASPAGGGKRKRPSKATWKLMDRTATIAASVIAAQGASLVWHAATGRKPPTDADSRNPAVATREAVTWAVLAGASAGVIKVVLNRQLVNYWVKSTGDLPPGLLPTKAPPTVNTPKR</sequence>
<dbReference type="OrthoDB" id="6293727at2"/>
<evidence type="ECO:0000313" key="4">
    <source>
        <dbReference type="Proteomes" id="UP000307768"/>
    </source>
</evidence>
<gene>
    <name evidence="3" type="ORF">FE697_019425</name>
</gene>
<name>A0A5Q6RPV2_9ACTN</name>
<organism evidence="3 4">
    <name type="scientific">Mumia zhuanghuii</name>
    <dbReference type="NCBI Taxonomy" id="2585211"/>
    <lineage>
        <taxon>Bacteria</taxon>
        <taxon>Bacillati</taxon>
        <taxon>Actinomycetota</taxon>
        <taxon>Actinomycetes</taxon>
        <taxon>Propionibacteriales</taxon>
        <taxon>Nocardioidaceae</taxon>
        <taxon>Mumia</taxon>
    </lineage>
</organism>
<evidence type="ECO:0000256" key="1">
    <source>
        <dbReference type="SAM" id="MobiDB-lite"/>
    </source>
</evidence>
<keyword evidence="2" id="KW-1133">Transmembrane helix</keyword>